<keyword evidence="4 6" id="KW-1133">Transmembrane helix</keyword>
<evidence type="ECO:0000259" key="7">
    <source>
        <dbReference type="Pfam" id="PF04138"/>
    </source>
</evidence>
<comment type="subcellular location">
    <subcellularLocation>
        <location evidence="1">Membrane</location>
        <topology evidence="1">Multi-pass membrane protein</topology>
    </subcellularLocation>
</comment>
<evidence type="ECO:0000256" key="4">
    <source>
        <dbReference type="ARBA" id="ARBA00022989"/>
    </source>
</evidence>
<evidence type="ECO:0000256" key="3">
    <source>
        <dbReference type="ARBA" id="ARBA00022692"/>
    </source>
</evidence>
<feature type="transmembrane region" description="Helical" evidence="6">
    <location>
        <begin position="100"/>
        <end position="118"/>
    </location>
</feature>
<dbReference type="InterPro" id="IPR051401">
    <property type="entry name" value="GtrA_CellWall_Glycosyl"/>
</dbReference>
<dbReference type="KEGG" id="sgy:Sgly_1647"/>
<feature type="transmembrane region" description="Helical" evidence="6">
    <location>
        <begin position="26"/>
        <end position="52"/>
    </location>
</feature>
<accession>F0SYB0</accession>
<dbReference type="PANTHER" id="PTHR38459:SF1">
    <property type="entry name" value="PROPHAGE BACTOPRENOL-LINKED GLUCOSE TRANSLOCASE HOMOLOG"/>
    <property type="match status" value="1"/>
</dbReference>
<reference evidence="9" key="2">
    <citation type="submission" date="2011-02" db="EMBL/GenBank/DDBJ databases">
        <title>The complete genome of Syntrophobotulus glycolicus DSM 8271.</title>
        <authorList>
            <person name="Lucas S."/>
            <person name="Copeland A."/>
            <person name="Lapidus A."/>
            <person name="Bruce D."/>
            <person name="Goodwin L."/>
            <person name="Pitluck S."/>
            <person name="Kyrpides N."/>
            <person name="Mavromatis K."/>
            <person name="Pagani I."/>
            <person name="Ivanova N."/>
            <person name="Mikhailova N."/>
            <person name="Chertkov O."/>
            <person name="Held B."/>
            <person name="Detter J.C."/>
            <person name="Tapia R."/>
            <person name="Han C."/>
            <person name="Land M."/>
            <person name="Hauser L."/>
            <person name="Markowitz V."/>
            <person name="Cheng J.-F."/>
            <person name="Hugenholtz P."/>
            <person name="Woyke T."/>
            <person name="Wu D."/>
            <person name="Spring S."/>
            <person name="Schroeder M."/>
            <person name="Brambilla E."/>
            <person name="Klenk H.-P."/>
            <person name="Eisen J.A."/>
        </authorList>
    </citation>
    <scope>NUCLEOTIDE SEQUENCE [LARGE SCALE GENOMIC DNA]</scope>
    <source>
        <strain evidence="9">DSM 8271 / FlGlyR</strain>
    </source>
</reference>
<dbReference type="PANTHER" id="PTHR38459">
    <property type="entry name" value="PROPHAGE BACTOPRENOL-LINKED GLUCOSE TRANSLOCASE HOMOLOG"/>
    <property type="match status" value="1"/>
</dbReference>
<keyword evidence="5 6" id="KW-0472">Membrane</keyword>
<evidence type="ECO:0000256" key="1">
    <source>
        <dbReference type="ARBA" id="ARBA00004141"/>
    </source>
</evidence>
<dbReference type="RefSeq" id="WP_013624813.1">
    <property type="nucleotide sequence ID" value="NC_015172.1"/>
</dbReference>
<dbReference type="GO" id="GO:0005886">
    <property type="term" value="C:plasma membrane"/>
    <property type="evidence" value="ECO:0007669"/>
    <property type="project" value="TreeGrafter"/>
</dbReference>
<sequence length="133" mass="14745">MPAKIQHYAKFLKYCLVGGVNTAVDLILFFLLSLIGAPLLIAQCVGYSGGFFNSFILNRKWTFQTYGPSGRQFIRFIGLNLFTLALTYGAIVGLHDQLQWPLMISKIISTVLCTGINYTGSRLWVFSDPAASI</sequence>
<dbReference type="AlphaFoldDB" id="F0SYB0"/>
<dbReference type="Pfam" id="PF04138">
    <property type="entry name" value="GtrA_DPMS_TM"/>
    <property type="match status" value="1"/>
</dbReference>
<dbReference type="HOGENOM" id="CLU_083873_4_2_9"/>
<proteinExistence type="inferred from homology"/>
<gene>
    <name evidence="8" type="ordered locus">Sgly_1647</name>
</gene>
<dbReference type="STRING" id="645991.Sgly_1647"/>
<dbReference type="OrthoDB" id="9812049at2"/>
<evidence type="ECO:0000256" key="2">
    <source>
        <dbReference type="ARBA" id="ARBA00009399"/>
    </source>
</evidence>
<organism evidence="8 9">
    <name type="scientific">Syntrophobotulus glycolicus (strain DSM 8271 / FlGlyR)</name>
    <dbReference type="NCBI Taxonomy" id="645991"/>
    <lineage>
        <taxon>Bacteria</taxon>
        <taxon>Bacillati</taxon>
        <taxon>Bacillota</taxon>
        <taxon>Clostridia</taxon>
        <taxon>Eubacteriales</taxon>
        <taxon>Desulfitobacteriaceae</taxon>
        <taxon>Syntrophobotulus</taxon>
    </lineage>
</organism>
<comment type="similarity">
    <text evidence="2">Belongs to the GtrA family.</text>
</comment>
<keyword evidence="3 6" id="KW-0812">Transmembrane</keyword>
<name>F0SYB0_SYNGF</name>
<dbReference type="GO" id="GO:0000271">
    <property type="term" value="P:polysaccharide biosynthetic process"/>
    <property type="evidence" value="ECO:0007669"/>
    <property type="project" value="InterPro"/>
</dbReference>
<reference evidence="8 9" key="1">
    <citation type="journal article" date="2011" name="Stand. Genomic Sci.">
        <title>Complete genome sequence of Syntrophobotulus glycolicus type strain (FlGlyR).</title>
        <authorList>
            <person name="Han C."/>
            <person name="Mwirichia R."/>
            <person name="Chertkov O."/>
            <person name="Held B."/>
            <person name="Lapidus A."/>
            <person name="Nolan M."/>
            <person name="Lucas S."/>
            <person name="Hammon N."/>
            <person name="Deshpande S."/>
            <person name="Cheng J.F."/>
            <person name="Tapia R."/>
            <person name="Goodwin L."/>
            <person name="Pitluck S."/>
            <person name="Huntemann M."/>
            <person name="Liolios K."/>
            <person name="Ivanova N."/>
            <person name="Pagani I."/>
            <person name="Mavromatis K."/>
            <person name="Ovchinikova G."/>
            <person name="Pati A."/>
            <person name="Chen A."/>
            <person name="Palaniappan K."/>
            <person name="Land M."/>
            <person name="Hauser L."/>
            <person name="Brambilla E.M."/>
            <person name="Rohde M."/>
            <person name="Spring S."/>
            <person name="Sikorski J."/>
            <person name="Goker M."/>
            <person name="Woyke T."/>
            <person name="Bristow J."/>
            <person name="Eisen J.A."/>
            <person name="Markowitz V."/>
            <person name="Hugenholtz P."/>
            <person name="Kyrpides N.C."/>
            <person name="Klenk H.P."/>
            <person name="Detter J.C."/>
        </authorList>
    </citation>
    <scope>NUCLEOTIDE SEQUENCE [LARGE SCALE GENOMIC DNA]</scope>
    <source>
        <strain evidence="9">DSM 8271 / FlGlyR</strain>
    </source>
</reference>
<feature type="domain" description="GtrA/DPMS transmembrane" evidence="7">
    <location>
        <begin position="13"/>
        <end position="126"/>
    </location>
</feature>
<dbReference type="InterPro" id="IPR007267">
    <property type="entry name" value="GtrA_DPMS_TM"/>
</dbReference>
<protein>
    <submittedName>
        <fullName evidence="8">GtrA family protein</fullName>
    </submittedName>
</protein>
<evidence type="ECO:0000256" key="5">
    <source>
        <dbReference type="ARBA" id="ARBA00023136"/>
    </source>
</evidence>
<evidence type="ECO:0000256" key="6">
    <source>
        <dbReference type="SAM" id="Phobius"/>
    </source>
</evidence>
<dbReference type="eggNOG" id="COG2246">
    <property type="taxonomic scope" value="Bacteria"/>
</dbReference>
<dbReference type="Proteomes" id="UP000007488">
    <property type="component" value="Chromosome"/>
</dbReference>
<evidence type="ECO:0000313" key="9">
    <source>
        <dbReference type="Proteomes" id="UP000007488"/>
    </source>
</evidence>
<keyword evidence="9" id="KW-1185">Reference proteome</keyword>
<dbReference type="EMBL" id="CP002547">
    <property type="protein sequence ID" value="ADY55945.1"/>
    <property type="molecule type" value="Genomic_DNA"/>
</dbReference>
<feature type="transmembrane region" description="Helical" evidence="6">
    <location>
        <begin position="73"/>
        <end position="94"/>
    </location>
</feature>
<evidence type="ECO:0000313" key="8">
    <source>
        <dbReference type="EMBL" id="ADY55945.1"/>
    </source>
</evidence>